<sequence length="444" mass="49904">MSSDEDQQAPIAGHNEEDDEPDEIDDDEETDEEEEEEDDGEGELERNNNVMEEEEEDVDVEEVDRTISLSSLNSDPTRSVTIAVPAPDIPVAEAAAEIASESTAKRLRILEDEPIGELQRVNPNPPPSDDQARKLFQRLWTDEDEIGLLQGFLDHSTQRGSSQNNPHDTALFYDQIKSKLQLDFNKNQLVEKLRRLKKKYRNVLSRVSSGKEIQFKSPHDQATFEIACKIWGTAQNSQCSKDHIQQPQQQMRVADVDDDMPPNFNPASATNLNLNFVSNSNNFNSSGGYSNYHHSDRAGVDEWKSQQQQQKAKKRIRVKMEDIRSSTEHKAAVATNSSPSQIPIWGPPGTNLTAPSLVEEIVKNRISPLMYDIKGNRGYGGLGDGIVRPVPLSFASPVNAIGTDATDDRWRKQQILELEVYSKRLELVQEQIKLTLEQLRSTGS</sequence>
<feature type="compositionally biased region" description="Acidic residues" evidence="2">
    <location>
        <begin position="16"/>
        <end position="42"/>
    </location>
</feature>
<evidence type="ECO:0000259" key="3">
    <source>
        <dbReference type="Pfam" id="PF04504"/>
    </source>
</evidence>
<feature type="compositionally biased region" description="Polar residues" evidence="2">
    <location>
        <begin position="67"/>
        <end position="79"/>
    </location>
</feature>
<comment type="similarity">
    <text evidence="1">Belongs to the GeBP family.</text>
</comment>
<dbReference type="PANTHER" id="PTHR31662:SF1">
    <property type="entry name" value="OS01G0249900 PROTEIN"/>
    <property type="match status" value="1"/>
</dbReference>
<reference evidence="4" key="1">
    <citation type="submission" date="2021-01" db="UniProtKB">
        <authorList>
            <consortium name="EnsemblPlants"/>
        </authorList>
    </citation>
    <scope>IDENTIFICATION</scope>
</reference>
<dbReference type="PANTHER" id="PTHR31662">
    <property type="entry name" value="BNAANNG10740D PROTEIN-RELATED"/>
    <property type="match status" value="1"/>
</dbReference>
<keyword evidence="5" id="KW-1185">Reference proteome</keyword>
<organism evidence="4 5">
    <name type="scientific">Kalanchoe fedtschenkoi</name>
    <name type="common">Lavender scallops</name>
    <name type="synonym">South American air plant</name>
    <dbReference type="NCBI Taxonomy" id="63787"/>
    <lineage>
        <taxon>Eukaryota</taxon>
        <taxon>Viridiplantae</taxon>
        <taxon>Streptophyta</taxon>
        <taxon>Embryophyta</taxon>
        <taxon>Tracheophyta</taxon>
        <taxon>Spermatophyta</taxon>
        <taxon>Magnoliopsida</taxon>
        <taxon>eudicotyledons</taxon>
        <taxon>Gunneridae</taxon>
        <taxon>Pentapetalae</taxon>
        <taxon>Saxifragales</taxon>
        <taxon>Crassulaceae</taxon>
        <taxon>Kalanchoe</taxon>
    </lineage>
</organism>
<dbReference type="EnsemblPlants" id="Kaladp0038s0059.1.v1.1">
    <property type="protein sequence ID" value="Kaladp0038s0059.1.v1.1.CDS.1"/>
    <property type="gene ID" value="Kaladp0038s0059.v1.1"/>
</dbReference>
<dbReference type="Gramene" id="Kaladp0038s0059.1.v1.1">
    <property type="protein sequence ID" value="Kaladp0038s0059.1.v1.1.CDS.1"/>
    <property type="gene ID" value="Kaladp0038s0059.v1.1"/>
</dbReference>
<dbReference type="InterPro" id="IPR053932">
    <property type="entry name" value="GeBP-like_DBD"/>
</dbReference>
<accession>A0A7N0TJ11</accession>
<name>A0A7N0TJ11_KALFE</name>
<feature type="compositionally biased region" description="Basic and acidic residues" evidence="2">
    <location>
        <begin position="322"/>
        <end position="331"/>
    </location>
</feature>
<feature type="domain" description="Glabrous enhancer-binding protein-like DBD" evidence="3">
    <location>
        <begin position="136"/>
        <end position="232"/>
    </location>
</feature>
<evidence type="ECO:0000313" key="4">
    <source>
        <dbReference type="EnsemblPlants" id="Kaladp0038s0059.1.v1.1.CDS.1"/>
    </source>
</evidence>
<evidence type="ECO:0000313" key="5">
    <source>
        <dbReference type="Proteomes" id="UP000594263"/>
    </source>
</evidence>
<feature type="compositionally biased region" description="Acidic residues" evidence="2">
    <location>
        <begin position="51"/>
        <end position="62"/>
    </location>
</feature>
<evidence type="ECO:0000256" key="2">
    <source>
        <dbReference type="SAM" id="MobiDB-lite"/>
    </source>
</evidence>
<dbReference type="AlphaFoldDB" id="A0A7N0TJ11"/>
<dbReference type="GO" id="GO:0006355">
    <property type="term" value="P:regulation of DNA-templated transcription"/>
    <property type="evidence" value="ECO:0007669"/>
    <property type="project" value="InterPro"/>
</dbReference>
<protein>
    <recommendedName>
        <fullName evidence="3">Glabrous enhancer-binding protein-like DBD domain-containing protein</fullName>
    </recommendedName>
</protein>
<dbReference type="GO" id="GO:0005634">
    <property type="term" value="C:nucleus"/>
    <property type="evidence" value="ECO:0007669"/>
    <property type="project" value="TreeGrafter"/>
</dbReference>
<feature type="region of interest" description="Disordered" evidence="2">
    <location>
        <begin position="322"/>
        <end position="347"/>
    </location>
</feature>
<evidence type="ECO:0000256" key="1">
    <source>
        <dbReference type="ARBA" id="ARBA00010820"/>
    </source>
</evidence>
<dbReference type="OMA" id="KTMPNGG"/>
<dbReference type="Proteomes" id="UP000594263">
    <property type="component" value="Unplaced"/>
</dbReference>
<dbReference type="InterPro" id="IPR007592">
    <property type="entry name" value="GEBP"/>
</dbReference>
<feature type="region of interest" description="Disordered" evidence="2">
    <location>
        <begin position="1"/>
        <end position="80"/>
    </location>
</feature>
<proteinExistence type="inferred from homology"/>
<dbReference type="Pfam" id="PF04504">
    <property type="entry name" value="GeBP-like_DBD"/>
    <property type="match status" value="1"/>
</dbReference>